<evidence type="ECO:0000313" key="2">
    <source>
        <dbReference type="Proteomes" id="UP001153334"/>
    </source>
</evidence>
<proteinExistence type="predicted"/>
<name>A0ACC2HRG2_9PEZI</name>
<evidence type="ECO:0000313" key="1">
    <source>
        <dbReference type="EMBL" id="KAJ8105480.1"/>
    </source>
</evidence>
<protein>
    <submittedName>
        <fullName evidence="1">Uncharacterized protein</fullName>
    </submittedName>
</protein>
<organism evidence="1 2">
    <name type="scientific">Nemania bipapillata</name>
    <dbReference type="NCBI Taxonomy" id="110536"/>
    <lineage>
        <taxon>Eukaryota</taxon>
        <taxon>Fungi</taxon>
        <taxon>Dikarya</taxon>
        <taxon>Ascomycota</taxon>
        <taxon>Pezizomycotina</taxon>
        <taxon>Sordariomycetes</taxon>
        <taxon>Xylariomycetidae</taxon>
        <taxon>Xylariales</taxon>
        <taxon>Xylariaceae</taxon>
        <taxon>Nemania</taxon>
    </lineage>
</organism>
<keyword evidence="2" id="KW-1185">Reference proteome</keyword>
<accession>A0ACC2HRG2</accession>
<dbReference type="EMBL" id="JAPESX010003202">
    <property type="protein sequence ID" value="KAJ8105480.1"/>
    <property type="molecule type" value="Genomic_DNA"/>
</dbReference>
<reference evidence="1" key="1">
    <citation type="submission" date="2022-11" db="EMBL/GenBank/DDBJ databases">
        <title>Genome Sequence of Nemania bipapillata.</title>
        <authorList>
            <person name="Buettner E."/>
        </authorList>
    </citation>
    <scope>NUCLEOTIDE SEQUENCE</scope>
    <source>
        <strain evidence="1">CP14</strain>
    </source>
</reference>
<dbReference type="Proteomes" id="UP001153334">
    <property type="component" value="Unassembled WGS sequence"/>
</dbReference>
<comment type="caution">
    <text evidence="1">The sequence shown here is derived from an EMBL/GenBank/DDBJ whole genome shotgun (WGS) entry which is preliminary data.</text>
</comment>
<gene>
    <name evidence="1" type="ORF">ONZ43_g7411</name>
</gene>
<sequence>MFDILKVRPELLGLGCDENTALVVDGDTARVIGASYCAVYDGGFWSREGSEEKNLPPKDRIFYFLRAGDRYNLATRKVIE</sequence>